<evidence type="ECO:0000313" key="8">
    <source>
        <dbReference type="EMBL" id="SHM40385.1"/>
    </source>
</evidence>
<dbReference type="GO" id="GO:0003677">
    <property type="term" value="F:DNA binding"/>
    <property type="evidence" value="ECO:0007669"/>
    <property type="project" value="UniProtKB-KW"/>
</dbReference>
<evidence type="ECO:0000313" key="9">
    <source>
        <dbReference type="Proteomes" id="UP000184394"/>
    </source>
</evidence>
<dbReference type="RefSeq" id="WP_072949736.1">
    <property type="nucleotide sequence ID" value="NZ_FRCT01000004.1"/>
</dbReference>
<reference evidence="8 9" key="1">
    <citation type="submission" date="2016-11" db="EMBL/GenBank/DDBJ databases">
        <authorList>
            <person name="Jaros S."/>
            <person name="Januszkiewicz K."/>
            <person name="Wedrychowicz H."/>
        </authorList>
    </citation>
    <scope>NUCLEOTIDE SEQUENCE [LARGE SCALE GENOMIC DNA]</scope>
    <source>
        <strain evidence="8 9">Y1</strain>
    </source>
</reference>
<dbReference type="PROSITE" id="PS51736">
    <property type="entry name" value="RECOMBINASES_3"/>
    <property type="match status" value="1"/>
</dbReference>
<evidence type="ECO:0000256" key="4">
    <source>
        <dbReference type="ARBA" id="ARBA00023172"/>
    </source>
</evidence>
<dbReference type="InterPro" id="IPR036162">
    <property type="entry name" value="Resolvase-like_N_sf"/>
</dbReference>
<evidence type="ECO:0000256" key="6">
    <source>
        <dbReference type="PROSITE-ProRule" id="PRU10137"/>
    </source>
</evidence>
<dbReference type="OrthoDB" id="9797501at2"/>
<dbReference type="GO" id="GO:0015074">
    <property type="term" value="P:DNA integration"/>
    <property type="evidence" value="ECO:0007669"/>
    <property type="project" value="UniProtKB-KW"/>
</dbReference>
<dbReference type="SUPFAM" id="SSF53041">
    <property type="entry name" value="Resolvase-like"/>
    <property type="match status" value="1"/>
</dbReference>
<gene>
    <name evidence="8" type="ORF">SAMN04487860_104132</name>
</gene>
<keyword evidence="2" id="KW-0229">DNA integration</keyword>
<evidence type="ECO:0000256" key="3">
    <source>
        <dbReference type="ARBA" id="ARBA00023125"/>
    </source>
</evidence>
<protein>
    <submittedName>
        <fullName evidence="8">Site-specific DNA recombinase</fullName>
    </submittedName>
</protein>
<dbReference type="Proteomes" id="UP000184394">
    <property type="component" value="Unassembled WGS sequence"/>
</dbReference>
<organism evidence="8 9">
    <name type="scientific">Ruminococcus flavefaciens</name>
    <dbReference type="NCBI Taxonomy" id="1265"/>
    <lineage>
        <taxon>Bacteria</taxon>
        <taxon>Bacillati</taxon>
        <taxon>Bacillota</taxon>
        <taxon>Clostridia</taxon>
        <taxon>Eubacteriales</taxon>
        <taxon>Oscillospiraceae</taxon>
        <taxon>Ruminococcus</taxon>
    </lineage>
</organism>
<evidence type="ECO:0000256" key="2">
    <source>
        <dbReference type="ARBA" id="ARBA00022908"/>
    </source>
</evidence>
<dbReference type="InterPro" id="IPR006118">
    <property type="entry name" value="Recombinase_CS"/>
</dbReference>
<proteinExistence type="inferred from homology"/>
<dbReference type="PROSITE" id="PS00398">
    <property type="entry name" value="RECOMBINASES_2"/>
    <property type="match status" value="1"/>
</dbReference>
<dbReference type="GO" id="GO:0000150">
    <property type="term" value="F:DNA strand exchange activity"/>
    <property type="evidence" value="ECO:0007669"/>
    <property type="project" value="InterPro"/>
</dbReference>
<dbReference type="EMBL" id="FRCT01000004">
    <property type="protein sequence ID" value="SHM40385.1"/>
    <property type="molecule type" value="Genomic_DNA"/>
</dbReference>
<keyword evidence="4" id="KW-0233">DNA recombination</keyword>
<keyword evidence="3" id="KW-0238">DNA-binding</keyword>
<dbReference type="Pfam" id="PF00239">
    <property type="entry name" value="Resolvase"/>
    <property type="match status" value="1"/>
</dbReference>
<dbReference type="InterPro" id="IPR050639">
    <property type="entry name" value="SSR_resolvase"/>
</dbReference>
<dbReference type="AlphaFoldDB" id="A0A1M7II82"/>
<dbReference type="CDD" id="cd03768">
    <property type="entry name" value="SR_ResInv"/>
    <property type="match status" value="1"/>
</dbReference>
<dbReference type="InterPro" id="IPR006119">
    <property type="entry name" value="Resolv_N"/>
</dbReference>
<sequence length="213" mass="24812">MDNRIYGYARVSTREQNEDRQIEALTKFGVPEQNIIIDKASGKDTEREGYQYLKRQILRKGDTLVIKELDRLSRNKSDIKRELEEFKLSGVRVKILDIPTTLTDFPPDQEWVMDMINAILIEVLGAIAENERKKIRSRQREGIEAAKKKNVRFGRPSKPLPDNWREVLAEVRCGNKKPVEAMRELGISKSCYYRLYNKLTPISREVTTDGKKR</sequence>
<dbReference type="Gene3D" id="3.40.50.1390">
    <property type="entry name" value="Resolvase, N-terminal catalytic domain"/>
    <property type="match status" value="1"/>
</dbReference>
<evidence type="ECO:0000256" key="5">
    <source>
        <dbReference type="PIRSR" id="PIRSR606118-50"/>
    </source>
</evidence>
<evidence type="ECO:0000259" key="7">
    <source>
        <dbReference type="PROSITE" id="PS51736"/>
    </source>
</evidence>
<feature type="active site" description="O-(5'-phospho-DNA)-serine intermediate" evidence="5 6">
    <location>
        <position position="12"/>
    </location>
</feature>
<accession>A0A1M7II82</accession>
<dbReference type="SMART" id="SM00857">
    <property type="entry name" value="Resolvase"/>
    <property type="match status" value="1"/>
</dbReference>
<evidence type="ECO:0000256" key="1">
    <source>
        <dbReference type="ARBA" id="ARBA00009913"/>
    </source>
</evidence>
<feature type="domain" description="Resolvase/invertase-type recombinase catalytic" evidence="7">
    <location>
        <begin position="4"/>
        <end position="150"/>
    </location>
</feature>
<dbReference type="PROSITE" id="PS00397">
    <property type="entry name" value="RECOMBINASES_1"/>
    <property type="match status" value="1"/>
</dbReference>
<dbReference type="PANTHER" id="PTHR30461:SF26">
    <property type="entry name" value="RESOLVASE HOMOLOG YNEB"/>
    <property type="match status" value="1"/>
</dbReference>
<name>A0A1M7II82_RUMFL</name>
<dbReference type="PANTHER" id="PTHR30461">
    <property type="entry name" value="DNA-INVERTASE FROM LAMBDOID PROPHAGE"/>
    <property type="match status" value="1"/>
</dbReference>
<comment type="similarity">
    <text evidence="1">Belongs to the site-specific recombinase resolvase family.</text>
</comment>